<reference evidence="1" key="2">
    <citation type="journal article" date="2015" name="Data Brief">
        <title>Shoot transcriptome of the giant reed, Arundo donax.</title>
        <authorList>
            <person name="Barrero R.A."/>
            <person name="Guerrero F.D."/>
            <person name="Moolhuijzen P."/>
            <person name="Goolsby J.A."/>
            <person name="Tidwell J."/>
            <person name="Bellgard S.E."/>
            <person name="Bellgard M.I."/>
        </authorList>
    </citation>
    <scope>NUCLEOTIDE SEQUENCE</scope>
    <source>
        <tissue evidence="1">Shoot tissue taken approximately 20 cm above the soil surface</tissue>
    </source>
</reference>
<dbReference type="EMBL" id="GBRH01253565">
    <property type="protein sequence ID" value="JAD44330.1"/>
    <property type="molecule type" value="Transcribed_RNA"/>
</dbReference>
<accession>A0A0A9A5Q3</accession>
<dbReference type="AlphaFoldDB" id="A0A0A9A5Q3"/>
<proteinExistence type="predicted"/>
<name>A0A0A9A5Q3_ARUDO</name>
<reference evidence="1" key="1">
    <citation type="submission" date="2014-09" db="EMBL/GenBank/DDBJ databases">
        <authorList>
            <person name="Magalhaes I.L.F."/>
            <person name="Oliveira U."/>
            <person name="Santos F.R."/>
            <person name="Vidigal T.H.D.A."/>
            <person name="Brescovit A.D."/>
            <person name="Santos A.J."/>
        </authorList>
    </citation>
    <scope>NUCLEOTIDE SEQUENCE</scope>
    <source>
        <tissue evidence="1">Shoot tissue taken approximately 20 cm above the soil surface</tissue>
    </source>
</reference>
<protein>
    <submittedName>
        <fullName evidence="1">Uncharacterized protein</fullName>
    </submittedName>
</protein>
<evidence type="ECO:0000313" key="1">
    <source>
        <dbReference type="EMBL" id="JAD44330.1"/>
    </source>
</evidence>
<sequence length="18" mass="2297">MCIFPSYSYYLLSFYFHD</sequence>
<organism evidence="1">
    <name type="scientific">Arundo donax</name>
    <name type="common">Giant reed</name>
    <name type="synonym">Donax arundinaceus</name>
    <dbReference type="NCBI Taxonomy" id="35708"/>
    <lineage>
        <taxon>Eukaryota</taxon>
        <taxon>Viridiplantae</taxon>
        <taxon>Streptophyta</taxon>
        <taxon>Embryophyta</taxon>
        <taxon>Tracheophyta</taxon>
        <taxon>Spermatophyta</taxon>
        <taxon>Magnoliopsida</taxon>
        <taxon>Liliopsida</taxon>
        <taxon>Poales</taxon>
        <taxon>Poaceae</taxon>
        <taxon>PACMAD clade</taxon>
        <taxon>Arundinoideae</taxon>
        <taxon>Arundineae</taxon>
        <taxon>Arundo</taxon>
    </lineage>
</organism>